<dbReference type="WBParaSite" id="SPAL_0001573000.1">
    <property type="protein sequence ID" value="SPAL_0001573000.1"/>
    <property type="gene ID" value="SPAL_0001573000"/>
</dbReference>
<organism evidence="2 3">
    <name type="scientific">Strongyloides papillosus</name>
    <name type="common">Intestinal threadworm</name>
    <dbReference type="NCBI Taxonomy" id="174720"/>
    <lineage>
        <taxon>Eukaryota</taxon>
        <taxon>Metazoa</taxon>
        <taxon>Ecdysozoa</taxon>
        <taxon>Nematoda</taxon>
        <taxon>Chromadorea</taxon>
        <taxon>Rhabditida</taxon>
        <taxon>Tylenchina</taxon>
        <taxon>Panagrolaimomorpha</taxon>
        <taxon>Strongyloidoidea</taxon>
        <taxon>Strongyloididae</taxon>
        <taxon>Strongyloides</taxon>
    </lineage>
</organism>
<dbReference type="STRING" id="174720.A0A0N5CCY2"/>
<evidence type="ECO:0000256" key="1">
    <source>
        <dbReference type="ARBA" id="ARBA00023172"/>
    </source>
</evidence>
<accession>A0A0N5CCY2</accession>
<dbReference type="GO" id="GO:0006310">
    <property type="term" value="P:DNA recombination"/>
    <property type="evidence" value="ECO:0007669"/>
    <property type="project" value="UniProtKB-KW"/>
</dbReference>
<dbReference type="GO" id="GO:0003677">
    <property type="term" value="F:DNA binding"/>
    <property type="evidence" value="ECO:0007669"/>
    <property type="project" value="InterPro"/>
</dbReference>
<evidence type="ECO:0000313" key="2">
    <source>
        <dbReference type="Proteomes" id="UP000046392"/>
    </source>
</evidence>
<evidence type="ECO:0000313" key="3">
    <source>
        <dbReference type="WBParaSite" id="SPAL_0001573000.1"/>
    </source>
</evidence>
<dbReference type="SUPFAM" id="SSF56349">
    <property type="entry name" value="DNA breaking-rejoining enzymes"/>
    <property type="match status" value="1"/>
</dbReference>
<keyword evidence="1" id="KW-0233">DNA recombination</keyword>
<protein>
    <submittedName>
        <fullName evidence="3">Tyr recombinase domain-containing protein</fullName>
    </submittedName>
</protein>
<reference evidence="3" key="1">
    <citation type="submission" date="2017-02" db="UniProtKB">
        <authorList>
            <consortium name="WormBaseParasite"/>
        </authorList>
    </citation>
    <scope>IDENTIFICATION</scope>
</reference>
<dbReference type="InterPro" id="IPR011010">
    <property type="entry name" value="DNA_brk_join_enz"/>
</dbReference>
<proteinExistence type="predicted"/>
<dbReference type="Gene3D" id="1.10.443.10">
    <property type="entry name" value="Intergrase catalytic core"/>
    <property type="match status" value="1"/>
</dbReference>
<dbReference type="InterPro" id="IPR013762">
    <property type="entry name" value="Integrase-like_cat_sf"/>
</dbReference>
<name>A0A0N5CCY2_STREA</name>
<sequence>MYFRDTVEGETNIQGVLHNENNKCTEEKRDARDEDIVTHKEVDVGGVNTKKYSIKLSLDNINESLNNLGISKQAIDWFWRGYRKNSVKCIETILNHWESFTNQLEYFEFKDVCEFIIYLNEKVGPSSVKTYINYFMVILSLNDVTLSKKEREVIKKIIKGISDDTIIVGEYRTTWSVEDAIEKLKTVLVSEADHSSHIARKLAFLILLKHPFRMHELHSIIRENIRIDGNTIFITLPTVTKTMNPGTTIKIVDFDEDELRISKHYNLYCAKICPKKVIKKGRIVTPLWIKDDGEEVHLLTLQNWVRKILTMIGIDENPHSVRSAVVSGEREKRTPIEKILELGRWRNGDTLKTYYSKPIVNM</sequence>
<dbReference type="AlphaFoldDB" id="A0A0N5CCY2"/>
<dbReference type="GO" id="GO:0015074">
    <property type="term" value="P:DNA integration"/>
    <property type="evidence" value="ECO:0007669"/>
    <property type="project" value="InterPro"/>
</dbReference>
<dbReference type="Proteomes" id="UP000046392">
    <property type="component" value="Unplaced"/>
</dbReference>
<keyword evidence="2" id="KW-1185">Reference proteome</keyword>